<evidence type="ECO:0000313" key="2">
    <source>
        <dbReference type="Proteomes" id="UP001610810"/>
    </source>
</evidence>
<comment type="caution">
    <text evidence="1">The sequence shown here is derived from an EMBL/GenBank/DDBJ whole genome shotgun (WGS) entry which is preliminary data.</text>
</comment>
<name>A0ABW7S7I5_STRTE</name>
<dbReference type="Proteomes" id="UP001610810">
    <property type="component" value="Unassembled WGS sequence"/>
</dbReference>
<protein>
    <recommendedName>
        <fullName evidence="3">HNH endonuclease</fullName>
    </recommendedName>
</protein>
<evidence type="ECO:0008006" key="3">
    <source>
        <dbReference type="Google" id="ProtNLM"/>
    </source>
</evidence>
<dbReference type="EMBL" id="JBIQWK010000011">
    <property type="protein sequence ID" value="MFI0576194.1"/>
    <property type="molecule type" value="Genomic_DNA"/>
</dbReference>
<sequence>MPLTDAELDQLIEDLGLKRPRGGSARKPIAHGTFRGARQHRYRKEQLCQRCLDAETAYYRERRAGKPRTRKPKPKQYLTEEEWQARVAARRNGGESQ</sequence>
<proteinExistence type="predicted"/>
<keyword evidence="2" id="KW-1185">Reference proteome</keyword>
<organism evidence="1 2">
    <name type="scientific">Streptomyces tendae</name>
    <dbReference type="NCBI Taxonomy" id="1932"/>
    <lineage>
        <taxon>Bacteria</taxon>
        <taxon>Bacillati</taxon>
        <taxon>Actinomycetota</taxon>
        <taxon>Actinomycetes</taxon>
        <taxon>Kitasatosporales</taxon>
        <taxon>Streptomycetaceae</taxon>
        <taxon>Streptomyces</taxon>
    </lineage>
</organism>
<reference evidence="1 2" key="1">
    <citation type="submission" date="2024-10" db="EMBL/GenBank/DDBJ databases">
        <authorList>
            <person name="Wannawong T."/>
            <person name="Kuncharoen N."/>
            <person name="Mhuantong W."/>
        </authorList>
    </citation>
    <scope>NUCLEOTIDE SEQUENCE [LARGE SCALE GENOMIC DNA]</scope>
    <source>
        <strain evidence="1 2">CALK1-4</strain>
    </source>
</reference>
<evidence type="ECO:0000313" key="1">
    <source>
        <dbReference type="EMBL" id="MFI0576194.1"/>
    </source>
</evidence>
<dbReference type="RefSeq" id="WP_398353436.1">
    <property type="nucleotide sequence ID" value="NZ_JBIQWK010000011.1"/>
</dbReference>
<accession>A0ABW7S7I5</accession>
<gene>
    <name evidence="1" type="ORF">ACH3YB_31665</name>
</gene>